<dbReference type="InParanoid" id="A0A194WRN8"/>
<reference evidence="1 2" key="1">
    <citation type="submission" date="2015-10" db="EMBL/GenBank/DDBJ databases">
        <title>Full genome of DAOMC 229536 Phialocephala scopiformis, a fungal endophyte of spruce producing the potent anti-insectan compound rugulosin.</title>
        <authorList>
            <consortium name="DOE Joint Genome Institute"/>
            <person name="Walker A.K."/>
            <person name="Frasz S.L."/>
            <person name="Seifert K.A."/>
            <person name="Miller J.D."/>
            <person name="Mondo S.J."/>
            <person name="Labutti K."/>
            <person name="Lipzen A."/>
            <person name="Dockter R."/>
            <person name="Kennedy M."/>
            <person name="Grigoriev I.V."/>
            <person name="Spatafora J.W."/>
        </authorList>
    </citation>
    <scope>NUCLEOTIDE SEQUENCE [LARGE SCALE GENOMIC DNA]</scope>
    <source>
        <strain evidence="1 2">CBS 120377</strain>
    </source>
</reference>
<dbReference type="OrthoDB" id="4801050at2759"/>
<dbReference type="Proteomes" id="UP000070700">
    <property type="component" value="Unassembled WGS sequence"/>
</dbReference>
<proteinExistence type="predicted"/>
<sequence>MAPTRPSDIDNFFARYQNPILGTTFATQVLHYQYIRRTQPAIDSGVATAVRSTSFPRPLRAGLGWAVVFIGLLTKITLAKKSIRDFSDPILAAKTERKQWKQVSKEEL</sequence>
<dbReference type="GeneID" id="28830214"/>
<keyword evidence="2" id="KW-1185">Reference proteome</keyword>
<evidence type="ECO:0000313" key="1">
    <source>
        <dbReference type="EMBL" id="KUJ10663.1"/>
    </source>
</evidence>
<dbReference type="AlphaFoldDB" id="A0A194WRN8"/>
<organism evidence="1 2">
    <name type="scientific">Mollisia scopiformis</name>
    <name type="common">Conifer needle endophyte fungus</name>
    <name type="synonym">Phialocephala scopiformis</name>
    <dbReference type="NCBI Taxonomy" id="149040"/>
    <lineage>
        <taxon>Eukaryota</taxon>
        <taxon>Fungi</taxon>
        <taxon>Dikarya</taxon>
        <taxon>Ascomycota</taxon>
        <taxon>Pezizomycotina</taxon>
        <taxon>Leotiomycetes</taxon>
        <taxon>Helotiales</taxon>
        <taxon>Mollisiaceae</taxon>
        <taxon>Mollisia</taxon>
    </lineage>
</organism>
<evidence type="ECO:0000313" key="2">
    <source>
        <dbReference type="Proteomes" id="UP000070700"/>
    </source>
</evidence>
<dbReference type="RefSeq" id="XP_018065018.1">
    <property type="nucleotide sequence ID" value="XM_018220488.1"/>
</dbReference>
<accession>A0A194WRN8</accession>
<dbReference type="EMBL" id="KQ947428">
    <property type="protein sequence ID" value="KUJ10663.1"/>
    <property type="molecule type" value="Genomic_DNA"/>
</dbReference>
<protein>
    <submittedName>
        <fullName evidence="1">Uncharacterized protein</fullName>
    </submittedName>
</protein>
<dbReference type="KEGG" id="psco:LY89DRAFT_739663"/>
<name>A0A194WRN8_MOLSC</name>
<gene>
    <name evidence="1" type="ORF">LY89DRAFT_739663</name>
</gene>